<reference evidence="1 2" key="1">
    <citation type="submission" date="2018-11" db="EMBL/GenBank/DDBJ databases">
        <authorList>
            <consortium name="Pathogen Informatics"/>
        </authorList>
    </citation>
    <scope>NUCLEOTIDE SEQUENCE [LARGE SCALE GENOMIC DNA]</scope>
</reference>
<protein>
    <recommendedName>
        <fullName evidence="3">Immunoglobulin I-set domain-containing protein</fullName>
    </recommendedName>
</protein>
<evidence type="ECO:0000313" key="1">
    <source>
        <dbReference type="EMBL" id="VDN12349.1"/>
    </source>
</evidence>
<dbReference type="Proteomes" id="UP000281553">
    <property type="component" value="Unassembled WGS sequence"/>
</dbReference>
<sequence length="157" mass="17807">MEKIGQVTFEKKVVDSKTPINMTFVVSGPREIKKIKWRLNDGPIDVDMDGRPPVHYLLNETDAKIVVTLVLETPKQHFLGEWTMLLKDTDDNLINQTCMLSSPPLVSRFEETFRTTEGYELKAVCRSPSLPLPASARWFKVDESLNLVPVPSVSLSY</sequence>
<organism evidence="1 2">
    <name type="scientific">Dibothriocephalus latus</name>
    <name type="common">Fish tapeworm</name>
    <name type="synonym">Diphyllobothrium latum</name>
    <dbReference type="NCBI Taxonomy" id="60516"/>
    <lineage>
        <taxon>Eukaryota</taxon>
        <taxon>Metazoa</taxon>
        <taxon>Spiralia</taxon>
        <taxon>Lophotrochozoa</taxon>
        <taxon>Platyhelminthes</taxon>
        <taxon>Cestoda</taxon>
        <taxon>Eucestoda</taxon>
        <taxon>Diphyllobothriidea</taxon>
        <taxon>Diphyllobothriidae</taxon>
        <taxon>Dibothriocephalus</taxon>
    </lineage>
</organism>
<evidence type="ECO:0000313" key="2">
    <source>
        <dbReference type="Proteomes" id="UP000281553"/>
    </source>
</evidence>
<evidence type="ECO:0008006" key="3">
    <source>
        <dbReference type="Google" id="ProtNLM"/>
    </source>
</evidence>
<dbReference type="AlphaFoldDB" id="A0A3P7NTU3"/>
<accession>A0A3P7NTU3</accession>
<dbReference type="EMBL" id="UYRU01053679">
    <property type="protein sequence ID" value="VDN12349.1"/>
    <property type="molecule type" value="Genomic_DNA"/>
</dbReference>
<proteinExistence type="predicted"/>
<name>A0A3P7NTU3_DIBLA</name>
<dbReference type="OrthoDB" id="124041at2759"/>
<gene>
    <name evidence="1" type="ORF">DILT_LOCUS8180</name>
</gene>
<keyword evidence="2" id="KW-1185">Reference proteome</keyword>